<keyword evidence="1" id="KW-0645">Protease</keyword>
<dbReference type="InterPro" id="IPR027417">
    <property type="entry name" value="P-loop_NTPase"/>
</dbReference>
<feature type="transmembrane region" description="Helical" evidence="3">
    <location>
        <begin position="111"/>
        <end position="133"/>
    </location>
</feature>
<name>A0A399Q990_9MICO</name>
<dbReference type="InterPro" id="IPR011546">
    <property type="entry name" value="Pept_M41_FtsH_extracell"/>
</dbReference>
<keyword evidence="5" id="KW-0132">Cell division</keyword>
<keyword evidence="5" id="KW-0131">Cell cycle</keyword>
<dbReference type="GO" id="GO:0004176">
    <property type="term" value="F:ATP-dependent peptidase activity"/>
    <property type="evidence" value="ECO:0007669"/>
    <property type="project" value="InterPro"/>
</dbReference>
<dbReference type="SUPFAM" id="SSF52540">
    <property type="entry name" value="P-loop containing nucleoside triphosphate hydrolases"/>
    <property type="match status" value="1"/>
</dbReference>
<keyword evidence="2" id="KW-0378">Hydrolase</keyword>
<dbReference type="GO" id="GO:0008270">
    <property type="term" value="F:zinc ion binding"/>
    <property type="evidence" value="ECO:0007669"/>
    <property type="project" value="InterPro"/>
</dbReference>
<gene>
    <name evidence="5" type="ORF">DZF97_06320</name>
</gene>
<dbReference type="GO" id="GO:0005886">
    <property type="term" value="C:plasma membrane"/>
    <property type="evidence" value="ECO:0007669"/>
    <property type="project" value="TreeGrafter"/>
</dbReference>
<dbReference type="Gene3D" id="3.40.50.300">
    <property type="entry name" value="P-loop containing nucleotide triphosphate hydrolases"/>
    <property type="match status" value="1"/>
</dbReference>
<comment type="caution">
    <text evidence="5">The sequence shown here is derived from an EMBL/GenBank/DDBJ whole genome shotgun (WGS) entry which is preliminary data.</text>
</comment>
<sequence length="210" mass="22387">MNFKKLLRSPILIVVLAIVVVSVGFSLITGSGYKTITTQHGLELIQDGKVASAKIIDGEQRVDLTLASADGDNGTMVQFNYVAQRGGEIVSAITAANPAEGFDDQVPQPSWLLSAFSILLPLLLIGFFIWIMFSGMQGGGNRVMQFGKSKAKLASKDSPKVTFADVAGSDEAIEELEEIKDFLKEPAKFQAVGARIPKGVLLYGPPGTGK</sequence>
<evidence type="ECO:0000313" key="6">
    <source>
        <dbReference type="Proteomes" id="UP000265361"/>
    </source>
</evidence>
<keyword evidence="3" id="KW-1133">Transmembrane helix</keyword>
<reference evidence="5 6" key="1">
    <citation type="submission" date="2018-08" db="EMBL/GenBank/DDBJ databases">
        <title>Genome Sequence of Clavibacter michiganensis Subspecies type strains, and the Atypical Peach-Colored Strains Isolated from Tomato.</title>
        <authorList>
            <person name="Osdaghi E."/>
            <person name="Portier P."/>
            <person name="Briand M."/>
            <person name="Jacques M.-A."/>
        </authorList>
    </citation>
    <scope>NUCLEOTIDE SEQUENCE [LARGE SCALE GENOMIC DNA]</scope>
    <source>
        <strain evidence="5 6">CFBP 7577</strain>
    </source>
</reference>
<dbReference type="GO" id="GO:0006508">
    <property type="term" value="P:proteolysis"/>
    <property type="evidence" value="ECO:0007669"/>
    <property type="project" value="UniProtKB-KW"/>
</dbReference>
<feature type="transmembrane region" description="Helical" evidence="3">
    <location>
        <begin position="12"/>
        <end position="33"/>
    </location>
</feature>
<organism evidence="5 6">
    <name type="scientific">Clavibacter nebraskensis</name>
    <dbReference type="NCBI Taxonomy" id="31963"/>
    <lineage>
        <taxon>Bacteria</taxon>
        <taxon>Bacillati</taxon>
        <taxon>Actinomycetota</taxon>
        <taxon>Actinomycetes</taxon>
        <taxon>Micrococcales</taxon>
        <taxon>Microbacteriaceae</taxon>
        <taxon>Clavibacter</taxon>
    </lineage>
</organism>
<dbReference type="Pfam" id="PF06480">
    <property type="entry name" value="FtsH_ext"/>
    <property type="match status" value="1"/>
</dbReference>
<evidence type="ECO:0000259" key="4">
    <source>
        <dbReference type="Pfam" id="PF06480"/>
    </source>
</evidence>
<feature type="non-terminal residue" evidence="5">
    <location>
        <position position="210"/>
    </location>
</feature>
<keyword evidence="3" id="KW-0472">Membrane</keyword>
<dbReference type="GO" id="GO:0005524">
    <property type="term" value="F:ATP binding"/>
    <property type="evidence" value="ECO:0007669"/>
    <property type="project" value="InterPro"/>
</dbReference>
<dbReference type="PANTHER" id="PTHR23076:SF97">
    <property type="entry name" value="ATP-DEPENDENT ZINC METALLOPROTEASE YME1L1"/>
    <property type="match status" value="1"/>
</dbReference>
<dbReference type="GO" id="GO:0004222">
    <property type="term" value="F:metalloendopeptidase activity"/>
    <property type="evidence" value="ECO:0007669"/>
    <property type="project" value="InterPro"/>
</dbReference>
<evidence type="ECO:0000256" key="2">
    <source>
        <dbReference type="ARBA" id="ARBA00022801"/>
    </source>
</evidence>
<dbReference type="GO" id="GO:0030163">
    <property type="term" value="P:protein catabolic process"/>
    <property type="evidence" value="ECO:0007669"/>
    <property type="project" value="TreeGrafter"/>
</dbReference>
<dbReference type="PANTHER" id="PTHR23076">
    <property type="entry name" value="METALLOPROTEASE M41 FTSH"/>
    <property type="match status" value="1"/>
</dbReference>
<protein>
    <submittedName>
        <fullName evidence="5">Cell division protein FtsH</fullName>
    </submittedName>
</protein>
<evidence type="ECO:0000313" key="5">
    <source>
        <dbReference type="EMBL" id="RIJ14059.1"/>
    </source>
</evidence>
<dbReference type="AlphaFoldDB" id="A0A399Q990"/>
<accession>A0A399Q990</accession>
<dbReference type="EMBL" id="QWED01000141">
    <property type="protein sequence ID" value="RIJ14059.1"/>
    <property type="molecule type" value="Genomic_DNA"/>
</dbReference>
<keyword evidence="3" id="KW-0812">Transmembrane</keyword>
<dbReference type="GO" id="GO:0051301">
    <property type="term" value="P:cell division"/>
    <property type="evidence" value="ECO:0007669"/>
    <property type="project" value="UniProtKB-KW"/>
</dbReference>
<dbReference type="Proteomes" id="UP000265361">
    <property type="component" value="Unassembled WGS sequence"/>
</dbReference>
<evidence type="ECO:0000256" key="3">
    <source>
        <dbReference type="SAM" id="Phobius"/>
    </source>
</evidence>
<feature type="domain" description="Peptidase M41 FtsH extracellular" evidence="4">
    <location>
        <begin position="10"/>
        <end position="83"/>
    </location>
</feature>
<proteinExistence type="predicted"/>
<evidence type="ECO:0000256" key="1">
    <source>
        <dbReference type="ARBA" id="ARBA00022670"/>
    </source>
</evidence>